<dbReference type="InterPro" id="IPR050491">
    <property type="entry name" value="AmpC-like"/>
</dbReference>
<dbReference type="PANTHER" id="PTHR46825">
    <property type="entry name" value="D-ALANYL-D-ALANINE-CARBOXYPEPTIDASE/ENDOPEPTIDASE AMPH"/>
    <property type="match status" value="1"/>
</dbReference>
<dbReference type="InterPro" id="IPR012338">
    <property type="entry name" value="Beta-lactam/transpept-like"/>
</dbReference>
<dbReference type="PANTHER" id="PTHR46825:SF9">
    <property type="entry name" value="BETA-LACTAMASE-RELATED DOMAIN-CONTAINING PROTEIN"/>
    <property type="match status" value="1"/>
</dbReference>
<dbReference type="Pfam" id="PF00144">
    <property type="entry name" value="Beta-lactamase"/>
    <property type="match status" value="1"/>
</dbReference>
<dbReference type="EMBL" id="VOSB01000002">
    <property type="protein sequence ID" value="TXE19914.1"/>
    <property type="molecule type" value="Genomic_DNA"/>
</dbReference>
<keyword evidence="3" id="KW-0378">Hydrolase</keyword>
<feature type="signal peptide" evidence="1">
    <location>
        <begin position="1"/>
        <end position="20"/>
    </location>
</feature>
<dbReference type="GO" id="GO:0016787">
    <property type="term" value="F:hydrolase activity"/>
    <property type="evidence" value="ECO:0007669"/>
    <property type="project" value="UniProtKB-KW"/>
</dbReference>
<feature type="domain" description="Beta-lactamase-related" evidence="2">
    <location>
        <begin position="39"/>
        <end position="351"/>
    </location>
</feature>
<proteinExistence type="predicted"/>
<dbReference type="AlphaFoldDB" id="A0A5C7BB41"/>
<organism evidence="3 4">
    <name type="scientific">Psychroserpens burtonensis</name>
    <dbReference type="NCBI Taxonomy" id="49278"/>
    <lineage>
        <taxon>Bacteria</taxon>
        <taxon>Pseudomonadati</taxon>
        <taxon>Bacteroidota</taxon>
        <taxon>Flavobacteriia</taxon>
        <taxon>Flavobacteriales</taxon>
        <taxon>Flavobacteriaceae</taxon>
        <taxon>Psychroserpens</taxon>
    </lineage>
</organism>
<reference evidence="3 4" key="1">
    <citation type="submission" date="2019-08" db="EMBL/GenBank/DDBJ databases">
        <title>Genome of Psychroserpens burtonensis ACAM 167.</title>
        <authorList>
            <person name="Bowman J.P."/>
        </authorList>
    </citation>
    <scope>NUCLEOTIDE SEQUENCE [LARGE SCALE GENOMIC DNA]</scope>
    <source>
        <strain evidence="3 4">ACAM 167</strain>
    </source>
</reference>
<dbReference type="RefSeq" id="WP_051229717.1">
    <property type="nucleotide sequence ID" value="NZ_VOSB01000002.1"/>
</dbReference>
<evidence type="ECO:0000313" key="3">
    <source>
        <dbReference type="EMBL" id="TXE19914.1"/>
    </source>
</evidence>
<name>A0A5C7BB41_9FLAO</name>
<dbReference type="Gene3D" id="3.40.710.10">
    <property type="entry name" value="DD-peptidase/beta-lactamase superfamily"/>
    <property type="match status" value="1"/>
</dbReference>
<dbReference type="STRING" id="1123037.GCA_000425305_02851"/>
<sequence>MMQKYLFLILICFSLIPVHAQLSELQSQKIDSLFKSWNDANHPGGAIGIMQNGKIIYSKAFGLASIEYQVPNTTKTIFNTGSVSKQFTAMGIVLLHERGLLSVDDDIRKYLPDMPDFGHVITIRHMLHHTSGMRSLHAMLGLAGWRDDDSRTNEDLYRFMLKQKELNFIPGDEFLYCNTGYMLMVNIIESVTKEKFPQWMISNIFKPLGMVNTYVEDRYDRIVPNNATSYYGANNDFFRAVEYWGYVGSGNVHSTTGDLLTWLQNFNTPSTSWSSAFEMLQTTDPLNDGSENAYAFGVSTDEVRGHKRIQHGGAIGGFRAYSSTYPEEQLCIAVLTNYSSTNPSSIERNIAHIILKTKPNVTTEITKPKIPNNDISYTLEQLTGKYEIQSGVILNISIKNDSLHVLQEWNKSEYNMYNTNNNTYQMPKVDAIQLVFSELKDNETQVLSIYQNGSKTEAKRYTLANLARINIDDYIGRFYSPELESTLDIILKEDTLIGHHGRHGDFPLEILGKDALNIVNFGSIDVVRDTKNIITGIRISNGRARNVWFLKQK</sequence>
<comment type="caution">
    <text evidence="3">The sequence shown here is derived from an EMBL/GenBank/DDBJ whole genome shotgun (WGS) entry which is preliminary data.</text>
</comment>
<evidence type="ECO:0000259" key="2">
    <source>
        <dbReference type="Pfam" id="PF00144"/>
    </source>
</evidence>
<keyword evidence="1" id="KW-0732">Signal</keyword>
<feature type="chain" id="PRO_5022860230" evidence="1">
    <location>
        <begin position="21"/>
        <end position="553"/>
    </location>
</feature>
<dbReference type="Proteomes" id="UP000321938">
    <property type="component" value="Unassembled WGS sequence"/>
</dbReference>
<evidence type="ECO:0000313" key="4">
    <source>
        <dbReference type="Proteomes" id="UP000321938"/>
    </source>
</evidence>
<accession>A0A5C7BB41</accession>
<protein>
    <submittedName>
        <fullName evidence="3">Serine hydrolase</fullName>
    </submittedName>
</protein>
<dbReference type="InterPro" id="IPR001466">
    <property type="entry name" value="Beta-lactam-related"/>
</dbReference>
<dbReference type="SUPFAM" id="SSF56601">
    <property type="entry name" value="beta-lactamase/transpeptidase-like"/>
    <property type="match status" value="1"/>
</dbReference>
<evidence type="ECO:0000256" key="1">
    <source>
        <dbReference type="SAM" id="SignalP"/>
    </source>
</evidence>
<gene>
    <name evidence="3" type="ORF">ES692_01250</name>
</gene>
<keyword evidence="4" id="KW-1185">Reference proteome</keyword>
<dbReference type="OrthoDB" id="9793489at2"/>